<protein>
    <submittedName>
        <fullName evidence="6">Glyoxylate/hydroxypyruvate reductase A</fullName>
    </submittedName>
</protein>
<dbReference type="CDD" id="cd12164">
    <property type="entry name" value="GDH_like_2"/>
    <property type="match status" value="1"/>
</dbReference>
<dbReference type="Gene3D" id="3.40.50.720">
    <property type="entry name" value="NAD(P)-binding Rossmann-like Domain"/>
    <property type="match status" value="2"/>
</dbReference>
<dbReference type="AlphaFoldDB" id="A0AAD0U3D3"/>
<dbReference type="Pfam" id="PF02826">
    <property type="entry name" value="2-Hacid_dh_C"/>
    <property type="match status" value="1"/>
</dbReference>
<dbReference type="PANTHER" id="PTHR43333:SF1">
    <property type="entry name" value="D-ISOMER SPECIFIC 2-HYDROXYACID DEHYDROGENASE NAD-BINDING DOMAIN-CONTAINING PROTEIN"/>
    <property type="match status" value="1"/>
</dbReference>
<dbReference type="EMBL" id="CP033065">
    <property type="protein sequence ID" value="AYM87225.1"/>
    <property type="molecule type" value="Genomic_DNA"/>
</dbReference>
<evidence type="ECO:0000313" key="8">
    <source>
        <dbReference type="Proteomes" id="UP000075621"/>
    </source>
</evidence>
<dbReference type="RefSeq" id="WP_064386005.1">
    <property type="nucleotide sequence ID" value="NZ_CP033065.1"/>
</dbReference>
<evidence type="ECO:0000313" key="9">
    <source>
        <dbReference type="Proteomes" id="UP000279995"/>
    </source>
</evidence>
<evidence type="ECO:0000313" key="6">
    <source>
        <dbReference type="EMBL" id="AYM87225.1"/>
    </source>
</evidence>
<keyword evidence="1 3" id="KW-0560">Oxidoreductase</keyword>
<proteinExistence type="inferred from homology"/>
<dbReference type="SUPFAM" id="SSF51735">
    <property type="entry name" value="NAD(P)-binding Rossmann-fold domains"/>
    <property type="match status" value="1"/>
</dbReference>
<accession>A0AAD0U3D3</accession>
<name>A0AAD0U3D3_9GAMM</name>
<dbReference type="EMBL" id="LVCM01000015">
    <property type="protein sequence ID" value="KYL33348.1"/>
    <property type="molecule type" value="Genomic_DNA"/>
</dbReference>
<reference evidence="7 8" key="1">
    <citation type="submission" date="2016-03" db="EMBL/GenBank/DDBJ databases">
        <authorList>
            <person name="Zhang H."/>
            <person name="Liu R."/>
            <person name="Wang M."/>
            <person name="Wang H."/>
            <person name="Wang L."/>
            <person name="Song L."/>
        </authorList>
    </citation>
    <scope>NUCLEOTIDE SEQUENCE [LARGE SCALE GENOMIC DNA]</scope>
    <source>
        <strain evidence="7 8">DSM 16098</strain>
    </source>
</reference>
<comment type="similarity">
    <text evidence="3">Belongs to the D-isomer specific 2-hydroxyacid dehydrogenase family.</text>
</comment>
<sequence>MSVLVAITGRDNTKLIAKLKELLPNEEIMQWPECKKLNNVEFVLAWNAPDDLWQQLPNLKAVSSFGAGVDSINMSLLPKEVDVVRIVDTELAQDMAEYVLGHVLAHKLRLKEYFVKQSQCNYKPKRAYKYNHVGILGFGELGKACAKKLTLNGFTVSAWSKTEKSDEQVHLYSQQQGLNEMLPTIDYLVCLLPLTKDTKGIINADLLAKLPAHACVINVARGEHLVEQDLINALNSEMLRAATLDVFTQEPLPHDHPFWHNAKITITPHCAALSDLNSVTAQIAENINRLKSGLTLNNRVNRTKGY</sequence>
<gene>
    <name evidence="7" type="ORF">A2I98_13490</name>
    <name evidence="6" type="ORF">D9T18_11360</name>
</gene>
<feature type="domain" description="D-isomer specific 2-hydroxyacid dehydrogenase catalytic" evidence="4">
    <location>
        <begin position="35"/>
        <end position="301"/>
    </location>
</feature>
<evidence type="ECO:0000259" key="5">
    <source>
        <dbReference type="Pfam" id="PF02826"/>
    </source>
</evidence>
<evidence type="ECO:0000313" key="7">
    <source>
        <dbReference type="EMBL" id="KYL33348.1"/>
    </source>
</evidence>
<dbReference type="GO" id="GO:0016616">
    <property type="term" value="F:oxidoreductase activity, acting on the CH-OH group of donors, NAD or NADP as acceptor"/>
    <property type="evidence" value="ECO:0007669"/>
    <property type="project" value="InterPro"/>
</dbReference>
<evidence type="ECO:0000256" key="2">
    <source>
        <dbReference type="ARBA" id="ARBA00023027"/>
    </source>
</evidence>
<reference evidence="6 9" key="2">
    <citation type="submission" date="2018-10" db="EMBL/GenBank/DDBJ databases">
        <title>Complete Genome Sequence and Transcriptomic Profiles of a Marine Bacterium, Pseudoalteromonas agarivorans Hao 2018.</title>
        <authorList>
            <person name="Hao L."/>
        </authorList>
    </citation>
    <scope>NUCLEOTIDE SEQUENCE [LARGE SCALE GENOMIC DNA]</scope>
    <source>
        <strain evidence="6 9">Hao 2018</strain>
    </source>
</reference>
<dbReference type="GO" id="GO:0051287">
    <property type="term" value="F:NAD binding"/>
    <property type="evidence" value="ECO:0007669"/>
    <property type="project" value="InterPro"/>
</dbReference>
<dbReference type="InterPro" id="IPR006139">
    <property type="entry name" value="D-isomer_2_OHA_DH_cat_dom"/>
</dbReference>
<keyword evidence="2" id="KW-0520">NAD</keyword>
<dbReference type="SUPFAM" id="SSF52283">
    <property type="entry name" value="Formate/glycerate dehydrogenase catalytic domain-like"/>
    <property type="match status" value="1"/>
</dbReference>
<dbReference type="InterPro" id="IPR036291">
    <property type="entry name" value="NAD(P)-bd_dom_sf"/>
</dbReference>
<dbReference type="Proteomes" id="UP000075621">
    <property type="component" value="Unassembled WGS sequence"/>
</dbReference>
<dbReference type="Pfam" id="PF00389">
    <property type="entry name" value="2-Hacid_dh"/>
    <property type="match status" value="1"/>
</dbReference>
<organism evidence="6 9">
    <name type="scientific">Pseudoalteromonas agarivorans</name>
    <dbReference type="NCBI Taxonomy" id="176102"/>
    <lineage>
        <taxon>Bacteria</taxon>
        <taxon>Pseudomonadati</taxon>
        <taxon>Pseudomonadota</taxon>
        <taxon>Gammaproteobacteria</taxon>
        <taxon>Alteromonadales</taxon>
        <taxon>Pseudoalteromonadaceae</taxon>
        <taxon>Pseudoalteromonas</taxon>
    </lineage>
</organism>
<dbReference type="InterPro" id="IPR006140">
    <property type="entry name" value="D-isomer_DH_NAD-bd"/>
</dbReference>
<evidence type="ECO:0000259" key="4">
    <source>
        <dbReference type="Pfam" id="PF00389"/>
    </source>
</evidence>
<feature type="domain" description="D-isomer specific 2-hydroxyacid dehydrogenase NAD-binding" evidence="5">
    <location>
        <begin position="108"/>
        <end position="271"/>
    </location>
</feature>
<dbReference type="PANTHER" id="PTHR43333">
    <property type="entry name" value="2-HACID_DH_C DOMAIN-CONTAINING PROTEIN"/>
    <property type="match status" value="1"/>
</dbReference>
<evidence type="ECO:0000256" key="3">
    <source>
        <dbReference type="RuleBase" id="RU003719"/>
    </source>
</evidence>
<dbReference type="Proteomes" id="UP000279995">
    <property type="component" value="Chromosome I"/>
</dbReference>
<evidence type="ECO:0000256" key="1">
    <source>
        <dbReference type="ARBA" id="ARBA00023002"/>
    </source>
</evidence>